<evidence type="ECO:0000313" key="1">
    <source>
        <dbReference type="WBParaSite" id="EVEC_0001302201-mRNA-1"/>
    </source>
</evidence>
<reference evidence="1" key="1">
    <citation type="submission" date="2017-02" db="UniProtKB">
        <authorList>
            <consortium name="WormBaseParasite"/>
        </authorList>
    </citation>
    <scope>IDENTIFICATION</scope>
</reference>
<proteinExistence type="predicted"/>
<name>A0A0N4VPT8_ENTVE</name>
<dbReference type="WBParaSite" id="EVEC_0001302201-mRNA-1">
    <property type="protein sequence ID" value="EVEC_0001302201-mRNA-1"/>
    <property type="gene ID" value="EVEC_0001302201"/>
</dbReference>
<accession>A0A0N4VPT8</accession>
<organism evidence="1">
    <name type="scientific">Enterobius vermicularis</name>
    <name type="common">Human pinworm</name>
    <dbReference type="NCBI Taxonomy" id="51028"/>
    <lineage>
        <taxon>Eukaryota</taxon>
        <taxon>Metazoa</taxon>
        <taxon>Ecdysozoa</taxon>
        <taxon>Nematoda</taxon>
        <taxon>Chromadorea</taxon>
        <taxon>Rhabditida</taxon>
        <taxon>Spirurina</taxon>
        <taxon>Oxyuridomorpha</taxon>
        <taxon>Oxyuroidea</taxon>
        <taxon>Oxyuridae</taxon>
        <taxon>Enterobius</taxon>
    </lineage>
</organism>
<dbReference type="AlphaFoldDB" id="A0A0N4VPT8"/>
<protein>
    <submittedName>
        <fullName evidence="1">IgGFc_binding domain-containing protein</fullName>
    </submittedName>
</protein>
<sequence length="202" mass="23107">LKNSTSVLETLHKPYTIDLLTGTYYLFTPDNFFGDEFDVEIEGSYNVREAWTIATNVSQQLHYIDQRQFGKYVILQGSSAVSISNVLRYGDCGRDDSVVISAFVENVISELQYVTGIMCTSCVYCFLKLRMYIYNFNNTFLWFLAKGQYTLYVYTSGNNFVSGYTPRISGTLEISGNQMYFYICTNSETKLKLCVNLEGKQL</sequence>